<evidence type="ECO:0000259" key="1">
    <source>
        <dbReference type="PROSITE" id="PS50151"/>
    </source>
</evidence>
<dbReference type="PROSITE" id="PS50164">
    <property type="entry name" value="GIY_YIG"/>
    <property type="match status" value="1"/>
</dbReference>
<dbReference type="InterPro" id="IPR038476">
    <property type="entry name" value="UvrC_RNase_H_dom_sf"/>
</dbReference>
<evidence type="ECO:0000259" key="3">
    <source>
        <dbReference type="PROSITE" id="PS50165"/>
    </source>
</evidence>
<dbReference type="CDD" id="cd10434">
    <property type="entry name" value="GIY-YIG_UvrC_Cho"/>
    <property type="match status" value="1"/>
</dbReference>
<dbReference type="InterPro" id="IPR047296">
    <property type="entry name" value="GIY-YIG_UvrC_Cho"/>
</dbReference>
<comment type="caution">
    <text evidence="4">The sequence shown here is derived from an EMBL/GenBank/DDBJ whole genome shotgun (WGS) entry which is preliminary data.</text>
</comment>
<dbReference type="AlphaFoldDB" id="A0A1F7JP26"/>
<dbReference type="PROSITE" id="PS50151">
    <property type="entry name" value="UVR"/>
    <property type="match status" value="1"/>
</dbReference>
<dbReference type="PANTHER" id="PTHR30562">
    <property type="entry name" value="UVRC/OXIDOREDUCTASE"/>
    <property type="match status" value="1"/>
</dbReference>
<gene>
    <name evidence="4" type="ORF">A3J15_01345</name>
</gene>
<feature type="domain" description="UvrC family homology region profile" evidence="3">
    <location>
        <begin position="267"/>
        <end position="363"/>
    </location>
</feature>
<protein>
    <recommendedName>
        <fullName evidence="6">Excinuclease ABC subunit C</fullName>
    </recommendedName>
</protein>
<dbReference type="SUPFAM" id="SSF82771">
    <property type="entry name" value="GIY-YIG endonuclease"/>
    <property type="match status" value="1"/>
</dbReference>
<dbReference type="InterPro" id="IPR001943">
    <property type="entry name" value="UVR_dom"/>
</dbReference>
<accession>A0A1F7JP26</accession>
<dbReference type="Gene3D" id="3.30.420.340">
    <property type="entry name" value="UvrC, RNAse H endonuclease domain"/>
    <property type="match status" value="1"/>
</dbReference>
<dbReference type="PROSITE" id="PS50165">
    <property type="entry name" value="UVRC"/>
    <property type="match status" value="1"/>
</dbReference>
<evidence type="ECO:0000313" key="4">
    <source>
        <dbReference type="EMBL" id="OGK57368.1"/>
    </source>
</evidence>
<dbReference type="InterPro" id="IPR035901">
    <property type="entry name" value="GIY-YIG_endonuc_sf"/>
</dbReference>
<evidence type="ECO:0000313" key="5">
    <source>
        <dbReference type="Proteomes" id="UP000176376"/>
    </source>
</evidence>
<dbReference type="PANTHER" id="PTHR30562:SF1">
    <property type="entry name" value="UVRABC SYSTEM PROTEIN C"/>
    <property type="match status" value="1"/>
</dbReference>
<dbReference type="STRING" id="1802074.A3J15_01345"/>
<dbReference type="GO" id="GO:0009381">
    <property type="term" value="F:excinuclease ABC activity"/>
    <property type="evidence" value="ECO:0007669"/>
    <property type="project" value="InterPro"/>
</dbReference>
<dbReference type="Pfam" id="PF08459">
    <property type="entry name" value="UvrC_RNaseH_dom"/>
    <property type="match status" value="1"/>
</dbReference>
<dbReference type="InterPro" id="IPR036876">
    <property type="entry name" value="UVR_dom_sf"/>
</dbReference>
<feature type="domain" description="GIY-YIG" evidence="2">
    <location>
        <begin position="12"/>
        <end position="89"/>
    </location>
</feature>
<dbReference type="GO" id="GO:0009380">
    <property type="term" value="C:excinuclease repair complex"/>
    <property type="evidence" value="ECO:0007669"/>
    <property type="project" value="TreeGrafter"/>
</dbReference>
<dbReference type="Gene3D" id="3.40.1440.10">
    <property type="entry name" value="GIY-YIG endonuclease"/>
    <property type="match status" value="1"/>
</dbReference>
<dbReference type="InterPro" id="IPR001162">
    <property type="entry name" value="UvrC_RNase_H_dom"/>
</dbReference>
<dbReference type="Pfam" id="PF01541">
    <property type="entry name" value="GIY-YIG"/>
    <property type="match status" value="1"/>
</dbReference>
<proteinExistence type="predicted"/>
<reference evidence="4 5" key="1">
    <citation type="journal article" date="2016" name="Nat. Commun.">
        <title>Thousands of microbial genomes shed light on interconnected biogeochemical processes in an aquifer system.</title>
        <authorList>
            <person name="Anantharaman K."/>
            <person name="Brown C.T."/>
            <person name="Hug L.A."/>
            <person name="Sharon I."/>
            <person name="Castelle C.J."/>
            <person name="Probst A.J."/>
            <person name="Thomas B.C."/>
            <person name="Singh A."/>
            <person name="Wilkins M.J."/>
            <person name="Karaoz U."/>
            <person name="Brodie E.L."/>
            <person name="Williams K.H."/>
            <person name="Hubbard S.S."/>
            <person name="Banfield J.F."/>
        </authorList>
    </citation>
    <scope>NUCLEOTIDE SEQUENCE [LARGE SCALE GENOMIC DNA]</scope>
</reference>
<dbReference type="GO" id="GO:0006289">
    <property type="term" value="P:nucleotide-excision repair"/>
    <property type="evidence" value="ECO:0007669"/>
    <property type="project" value="InterPro"/>
</dbReference>
<evidence type="ECO:0008006" key="6">
    <source>
        <dbReference type="Google" id="ProtNLM"/>
    </source>
</evidence>
<dbReference type="EMBL" id="MGAY01000004">
    <property type="protein sequence ID" value="OGK57368.1"/>
    <property type="molecule type" value="Genomic_DNA"/>
</dbReference>
<dbReference type="Proteomes" id="UP000176376">
    <property type="component" value="Unassembled WGS sequence"/>
</dbReference>
<dbReference type="InterPro" id="IPR000305">
    <property type="entry name" value="GIY-YIG_endonuc"/>
</dbReference>
<dbReference type="InterPro" id="IPR050066">
    <property type="entry name" value="UvrABC_protein_C"/>
</dbReference>
<name>A0A1F7JP26_9BACT</name>
<organism evidence="4 5">
    <name type="scientific">Candidatus Roizmanbacteria bacterium RIFCSPLOWO2_02_FULL_38_10</name>
    <dbReference type="NCBI Taxonomy" id="1802074"/>
    <lineage>
        <taxon>Bacteria</taxon>
        <taxon>Candidatus Roizmaniibacteriota</taxon>
    </lineage>
</organism>
<evidence type="ECO:0000259" key="2">
    <source>
        <dbReference type="PROSITE" id="PS50164"/>
    </source>
</evidence>
<feature type="domain" description="UVR" evidence="1">
    <location>
        <begin position="207"/>
        <end position="242"/>
    </location>
</feature>
<sequence>MISYDTINRSPSTTGIYFLVNNHEIIYIGKAVNIKARLRSHWQNRLLDNKEKSILEESNKITFTTTISEFDAILLEAKLIKLHKPKYNVVWKDDKSFLYIKITVNDVYPKIYIVREENDLSARYFGPFQSSRVARKILITIRQCIPYCSSKTISSRSCFYAQINLCDPCPNFIHKQNILGSKDTTRLTKKYQSNLKLITKILEGNSNFVINHLERKLKKAITGQDYEKAIDMRNSLSILKKLQFSAFDSFNLINEGIVINYRTLIFDFLRIYFGIKKTKYNYRIECFDISNLLNKNVTGSRVVFINEISDKGQYRRYKVGEYSSDIERMASVLSRRFRNEKNYPDLIIIDGGGQQLKPIKRLLNELNLEIPLVGIVKHPDRILSSRDFKQIPVSSHDHFYRLIQQIRDESHRFAKKYHLLLRTRKILI</sequence>
<dbReference type="SMART" id="SM00465">
    <property type="entry name" value="GIYc"/>
    <property type="match status" value="1"/>
</dbReference>
<dbReference type="SUPFAM" id="SSF46600">
    <property type="entry name" value="C-terminal UvrC-binding domain of UvrB"/>
    <property type="match status" value="1"/>
</dbReference>